<dbReference type="InterPro" id="IPR007174">
    <property type="entry name" value="Las1"/>
</dbReference>
<organism evidence="1 2">
    <name type="scientific">Populus tomentosa</name>
    <name type="common">Chinese white poplar</name>
    <dbReference type="NCBI Taxonomy" id="118781"/>
    <lineage>
        <taxon>Eukaryota</taxon>
        <taxon>Viridiplantae</taxon>
        <taxon>Streptophyta</taxon>
        <taxon>Embryophyta</taxon>
        <taxon>Tracheophyta</taxon>
        <taxon>Spermatophyta</taxon>
        <taxon>Magnoliopsida</taxon>
        <taxon>eudicotyledons</taxon>
        <taxon>Gunneridae</taxon>
        <taxon>Pentapetalae</taxon>
        <taxon>rosids</taxon>
        <taxon>fabids</taxon>
        <taxon>Malpighiales</taxon>
        <taxon>Salicaceae</taxon>
        <taxon>Saliceae</taxon>
        <taxon>Populus</taxon>
    </lineage>
</organism>
<dbReference type="Proteomes" id="UP000886885">
    <property type="component" value="Chromosome 1A"/>
</dbReference>
<dbReference type="GO" id="GO:0090730">
    <property type="term" value="C:Las1 complex"/>
    <property type="evidence" value="ECO:0007669"/>
    <property type="project" value="InterPro"/>
</dbReference>
<accession>A0A8X8IWR0</accession>
<gene>
    <name evidence="1" type="ORF">POTOM_002123</name>
</gene>
<dbReference type="PANTHER" id="PTHR15002">
    <property type="entry name" value="RIBOSOMAL BIOGENESIS PROTEIN LAS1L"/>
    <property type="match status" value="1"/>
</dbReference>
<dbReference type="PANTHER" id="PTHR15002:SF0">
    <property type="entry name" value="RIBOSOMAL BIOGENESIS PROTEIN LAS1L"/>
    <property type="match status" value="1"/>
</dbReference>
<dbReference type="GO" id="GO:0030687">
    <property type="term" value="C:preribosome, large subunit precursor"/>
    <property type="evidence" value="ECO:0007669"/>
    <property type="project" value="TreeGrafter"/>
</dbReference>
<dbReference type="AlphaFoldDB" id="A0A8X8IWR0"/>
<proteinExistence type="predicted"/>
<protein>
    <submittedName>
        <fullName evidence="1">Uncharacterized protein</fullName>
    </submittedName>
</protein>
<dbReference type="GO" id="GO:0000470">
    <property type="term" value="P:maturation of LSU-rRNA"/>
    <property type="evidence" value="ECO:0007669"/>
    <property type="project" value="TreeGrafter"/>
</dbReference>
<keyword evidence="2" id="KW-1185">Reference proteome</keyword>
<evidence type="ECO:0000313" key="1">
    <source>
        <dbReference type="EMBL" id="KAG6792957.1"/>
    </source>
</evidence>
<dbReference type="EMBL" id="JAAWWB010000001">
    <property type="protein sequence ID" value="KAG6792957.1"/>
    <property type="molecule type" value="Genomic_DNA"/>
</dbReference>
<dbReference type="GO" id="GO:0004519">
    <property type="term" value="F:endonuclease activity"/>
    <property type="evidence" value="ECO:0007669"/>
    <property type="project" value="InterPro"/>
</dbReference>
<name>A0A8X8IWR0_POPTO</name>
<sequence length="345" mass="38904">MSSFLDDWKLVITKFSKKEPELLLMLLKAVLNMIDAQEAMKYEIGTHLTSRAYRTETGQIERLSSLVAWLVGQLEGLKLLRCKETAAERKASSIGMNLSNTILMEVLRKCLLVSLNGNKQLMDSALHLAQLMGDTSVMGKLKKPKFVSHQATKKLEFVKFCRTKNKAVKRTDGEVGSSGGWAVAKSWNPCPISMLPRDLDSSGHLPALDCADDDKKPVHSSEWKQSWELKQGSSGDIPFSYYPSVERTGSKREAGCDIYLLDKSSVKKTRETADSFESGLSGDDKGIFAKYRPWENWFPGEQMCFWHSLMKWFVPIILGDRSEWEYCVRKIDEGCMVSVHIDGRG</sequence>
<dbReference type="GO" id="GO:0000460">
    <property type="term" value="P:maturation of 5.8S rRNA"/>
    <property type="evidence" value="ECO:0007669"/>
    <property type="project" value="TreeGrafter"/>
</dbReference>
<reference evidence="1" key="1">
    <citation type="journal article" date="2020" name="bioRxiv">
        <title>Hybrid origin of Populus tomentosa Carr. identified through genome sequencing and phylogenomic analysis.</title>
        <authorList>
            <person name="An X."/>
            <person name="Gao K."/>
            <person name="Chen Z."/>
            <person name="Li J."/>
            <person name="Yang X."/>
            <person name="Yang X."/>
            <person name="Zhou J."/>
            <person name="Guo T."/>
            <person name="Zhao T."/>
            <person name="Huang S."/>
            <person name="Miao D."/>
            <person name="Khan W.U."/>
            <person name="Rao P."/>
            <person name="Ye M."/>
            <person name="Lei B."/>
            <person name="Liao W."/>
            <person name="Wang J."/>
            <person name="Ji L."/>
            <person name="Li Y."/>
            <person name="Guo B."/>
            <person name="Mustafa N.S."/>
            <person name="Li S."/>
            <person name="Yun Q."/>
            <person name="Keller S.R."/>
            <person name="Mao J."/>
            <person name="Zhang R."/>
            <person name="Strauss S.H."/>
        </authorList>
    </citation>
    <scope>NUCLEOTIDE SEQUENCE</scope>
    <source>
        <strain evidence="1">GM15</strain>
        <tissue evidence="1">Leaf</tissue>
    </source>
</reference>
<evidence type="ECO:0000313" key="2">
    <source>
        <dbReference type="Proteomes" id="UP000886885"/>
    </source>
</evidence>
<dbReference type="OrthoDB" id="10263222at2759"/>
<comment type="caution">
    <text evidence="1">The sequence shown here is derived from an EMBL/GenBank/DDBJ whole genome shotgun (WGS) entry which is preliminary data.</text>
</comment>